<keyword evidence="17" id="KW-1185">Reference proteome</keyword>
<dbReference type="NCBIfam" id="TIGR01064">
    <property type="entry name" value="pyruv_kin"/>
    <property type="match status" value="1"/>
</dbReference>
<evidence type="ECO:0000256" key="5">
    <source>
        <dbReference type="ARBA" id="ARBA00022723"/>
    </source>
</evidence>
<dbReference type="NCBIfam" id="NF004978">
    <property type="entry name" value="PRK06354.1"/>
    <property type="match status" value="1"/>
</dbReference>
<evidence type="ECO:0000259" key="15">
    <source>
        <dbReference type="Pfam" id="PF02887"/>
    </source>
</evidence>
<name>A0A5C5X2E4_9PLAN</name>
<evidence type="ECO:0000256" key="12">
    <source>
        <dbReference type="NCBIfam" id="TIGR01064"/>
    </source>
</evidence>
<dbReference type="InterPro" id="IPR001697">
    <property type="entry name" value="Pyr_Knase"/>
</dbReference>
<dbReference type="InterPro" id="IPR015813">
    <property type="entry name" value="Pyrv/PenolPyrv_kinase-like_dom"/>
</dbReference>
<gene>
    <name evidence="16" type="primary">pyk</name>
    <name evidence="16" type="ORF">KOR42_03570</name>
</gene>
<dbReference type="SUPFAM" id="SSF50800">
    <property type="entry name" value="PK beta-barrel domain-like"/>
    <property type="match status" value="1"/>
</dbReference>
<dbReference type="Gene3D" id="3.20.20.60">
    <property type="entry name" value="Phosphoenolpyruvate-binding domains"/>
    <property type="match status" value="1"/>
</dbReference>
<evidence type="ECO:0000313" key="17">
    <source>
        <dbReference type="Proteomes" id="UP000317243"/>
    </source>
</evidence>
<dbReference type="PANTHER" id="PTHR11817">
    <property type="entry name" value="PYRUVATE KINASE"/>
    <property type="match status" value="1"/>
</dbReference>
<keyword evidence="9 13" id="KW-0460">Magnesium</keyword>
<protein>
    <recommendedName>
        <fullName evidence="3 12">Pyruvate kinase</fullName>
        <ecNumber evidence="3 12">2.7.1.40</ecNumber>
    </recommendedName>
</protein>
<proteinExistence type="inferred from homology"/>
<dbReference type="Gene3D" id="2.40.33.10">
    <property type="entry name" value="PK beta-barrel domain-like"/>
    <property type="match status" value="1"/>
</dbReference>
<evidence type="ECO:0000313" key="16">
    <source>
        <dbReference type="EMBL" id="TWT57000.1"/>
    </source>
</evidence>
<evidence type="ECO:0000256" key="6">
    <source>
        <dbReference type="ARBA" id="ARBA00022741"/>
    </source>
</evidence>
<dbReference type="InterPro" id="IPR036918">
    <property type="entry name" value="Pyrv_Knase_C_sf"/>
</dbReference>
<keyword evidence="11 16" id="KW-0670">Pyruvate</keyword>
<dbReference type="Proteomes" id="UP000317243">
    <property type="component" value="Unassembled WGS sequence"/>
</dbReference>
<dbReference type="SUPFAM" id="SSF51621">
    <property type="entry name" value="Phosphoenolpyruvate/pyruvate domain"/>
    <property type="match status" value="1"/>
</dbReference>
<keyword evidence="8" id="KW-0067">ATP-binding</keyword>
<dbReference type="GO" id="GO:0004743">
    <property type="term" value="F:pyruvate kinase activity"/>
    <property type="evidence" value="ECO:0007669"/>
    <property type="project" value="UniProtKB-UniRule"/>
</dbReference>
<keyword evidence="7 13" id="KW-0418">Kinase</keyword>
<reference evidence="16 17" key="1">
    <citation type="submission" date="2019-02" db="EMBL/GenBank/DDBJ databases">
        <title>Deep-cultivation of Planctomycetes and their phenomic and genomic characterization uncovers novel biology.</title>
        <authorList>
            <person name="Wiegand S."/>
            <person name="Jogler M."/>
            <person name="Boedeker C."/>
            <person name="Pinto D."/>
            <person name="Vollmers J."/>
            <person name="Rivas-Marin E."/>
            <person name="Kohn T."/>
            <person name="Peeters S.H."/>
            <person name="Heuer A."/>
            <person name="Rast P."/>
            <person name="Oberbeckmann S."/>
            <person name="Bunk B."/>
            <person name="Jeske O."/>
            <person name="Meyerdierks A."/>
            <person name="Storesund J.E."/>
            <person name="Kallscheuer N."/>
            <person name="Luecker S."/>
            <person name="Lage O.M."/>
            <person name="Pohl T."/>
            <person name="Merkel B.J."/>
            <person name="Hornburger P."/>
            <person name="Mueller R.-W."/>
            <person name="Bruemmer F."/>
            <person name="Labrenz M."/>
            <person name="Spormann A.M."/>
            <person name="Op Den Camp H."/>
            <person name="Overmann J."/>
            <person name="Amann R."/>
            <person name="Jetten M.S.M."/>
            <person name="Mascher T."/>
            <person name="Medema M.H."/>
            <person name="Devos D.P."/>
            <person name="Kaster A.-K."/>
            <person name="Ovreas L."/>
            <person name="Rohde M."/>
            <person name="Galperin M.Y."/>
            <person name="Jogler C."/>
        </authorList>
    </citation>
    <scope>NUCLEOTIDE SEQUENCE [LARGE SCALE GENOMIC DNA]</scope>
    <source>
        <strain evidence="16 17">KOR42</strain>
    </source>
</reference>
<dbReference type="InterPro" id="IPR011037">
    <property type="entry name" value="Pyrv_Knase-like_insert_dom_sf"/>
</dbReference>
<evidence type="ECO:0000256" key="2">
    <source>
        <dbReference type="ARBA" id="ARBA00008663"/>
    </source>
</evidence>
<dbReference type="Pfam" id="PF02887">
    <property type="entry name" value="PK_C"/>
    <property type="match status" value="1"/>
</dbReference>
<comment type="pathway">
    <text evidence="1 13">Carbohydrate degradation; glycolysis; pyruvate from D-glyceraldehyde 3-phosphate: step 5/5.</text>
</comment>
<evidence type="ECO:0000256" key="11">
    <source>
        <dbReference type="ARBA" id="ARBA00023317"/>
    </source>
</evidence>
<dbReference type="Pfam" id="PF00224">
    <property type="entry name" value="PK"/>
    <property type="match status" value="1"/>
</dbReference>
<dbReference type="EMBL" id="SIHI01000001">
    <property type="protein sequence ID" value="TWT57000.1"/>
    <property type="molecule type" value="Genomic_DNA"/>
</dbReference>
<evidence type="ECO:0000259" key="14">
    <source>
        <dbReference type="Pfam" id="PF00224"/>
    </source>
</evidence>
<dbReference type="EC" id="2.7.1.40" evidence="3 12"/>
<evidence type="ECO:0000256" key="10">
    <source>
        <dbReference type="ARBA" id="ARBA00023152"/>
    </source>
</evidence>
<evidence type="ECO:0000256" key="13">
    <source>
        <dbReference type="RuleBase" id="RU000504"/>
    </source>
</evidence>
<evidence type="ECO:0000256" key="8">
    <source>
        <dbReference type="ARBA" id="ARBA00022840"/>
    </source>
</evidence>
<dbReference type="NCBIfam" id="NF004491">
    <property type="entry name" value="PRK05826.1"/>
    <property type="match status" value="1"/>
</dbReference>
<dbReference type="GO" id="GO:0000287">
    <property type="term" value="F:magnesium ion binding"/>
    <property type="evidence" value="ECO:0007669"/>
    <property type="project" value="UniProtKB-UniRule"/>
</dbReference>
<evidence type="ECO:0000256" key="3">
    <source>
        <dbReference type="ARBA" id="ARBA00012142"/>
    </source>
</evidence>
<comment type="caution">
    <text evidence="16">The sequence shown here is derived from an EMBL/GenBank/DDBJ whole genome shotgun (WGS) entry which is preliminary data.</text>
</comment>
<keyword evidence="4 13" id="KW-0808">Transferase</keyword>
<sequence>MTQYLEPVLTKTKIVATVGPASQDRDRLHKLILSGVDIFRLNFAHGHYDVMAEVVKSIRELSDELGRSIGILGDLAGPKLRLGELPEEGLALQAGEQCYFAREIPSSDPSILTTTYPGMIDDLQVGNQILMADGIVSVRVVEKEPDRIVCEVEQPGRIFSRQGVNLPGSQLQLSSLTPKDLDDLQWGLEHRLDFISLSFVRRAADVSGLRERIESFSPDFRPLIVAKIEKPEAVDDLENILSETDVVMVARGDLGVEVDIVRVPGLQKRIIKECNRRRVPVITATQMLESMQQNELPTRAEATDVANAVLDGTDAVMLSAETAVGRHPSRVVSMMSRITREVEPLVPSNKDLPMGRSSRNPATELTKAVTLGAIHAAEEIRASLIFVLTRTGKTAFAISEIRSPVPIVALTDDPQTARWLSVAWGVHSVVTDIGHETPTQMRDFAIGWGIAEGILHSGDRIAIVGTTDWSDAGKNLMMVHAVP</sequence>
<dbReference type="SUPFAM" id="SSF52935">
    <property type="entry name" value="PK C-terminal domain-like"/>
    <property type="match status" value="1"/>
</dbReference>
<dbReference type="GO" id="GO:0016301">
    <property type="term" value="F:kinase activity"/>
    <property type="evidence" value="ECO:0007669"/>
    <property type="project" value="UniProtKB-KW"/>
</dbReference>
<comment type="catalytic activity">
    <reaction evidence="13">
        <text>pyruvate + ATP = phosphoenolpyruvate + ADP + H(+)</text>
        <dbReference type="Rhea" id="RHEA:18157"/>
        <dbReference type="ChEBI" id="CHEBI:15361"/>
        <dbReference type="ChEBI" id="CHEBI:15378"/>
        <dbReference type="ChEBI" id="CHEBI:30616"/>
        <dbReference type="ChEBI" id="CHEBI:58702"/>
        <dbReference type="ChEBI" id="CHEBI:456216"/>
        <dbReference type="EC" id="2.7.1.40"/>
    </reaction>
</comment>
<dbReference type="UniPathway" id="UPA00109">
    <property type="reaction ID" value="UER00188"/>
</dbReference>
<dbReference type="PRINTS" id="PR01050">
    <property type="entry name" value="PYRUVTKNASE"/>
</dbReference>
<dbReference type="FunFam" id="2.40.33.10:FF:000001">
    <property type="entry name" value="Pyruvate kinase"/>
    <property type="match status" value="1"/>
</dbReference>
<evidence type="ECO:0000256" key="4">
    <source>
        <dbReference type="ARBA" id="ARBA00022679"/>
    </source>
</evidence>
<dbReference type="AlphaFoldDB" id="A0A5C5X2E4"/>
<dbReference type="GO" id="GO:0030955">
    <property type="term" value="F:potassium ion binding"/>
    <property type="evidence" value="ECO:0007669"/>
    <property type="project" value="UniProtKB-UniRule"/>
</dbReference>
<keyword evidence="5" id="KW-0479">Metal-binding</keyword>
<keyword evidence="10 13" id="KW-0324">Glycolysis</keyword>
<dbReference type="GO" id="GO:0005524">
    <property type="term" value="F:ATP binding"/>
    <property type="evidence" value="ECO:0007669"/>
    <property type="project" value="UniProtKB-KW"/>
</dbReference>
<organism evidence="16 17">
    <name type="scientific">Thalassoglobus neptunius</name>
    <dbReference type="NCBI Taxonomy" id="1938619"/>
    <lineage>
        <taxon>Bacteria</taxon>
        <taxon>Pseudomonadati</taxon>
        <taxon>Planctomycetota</taxon>
        <taxon>Planctomycetia</taxon>
        <taxon>Planctomycetales</taxon>
        <taxon>Planctomycetaceae</taxon>
        <taxon>Thalassoglobus</taxon>
    </lineage>
</organism>
<dbReference type="InterPro" id="IPR015795">
    <property type="entry name" value="Pyrv_Knase_C"/>
</dbReference>
<comment type="similarity">
    <text evidence="2 13">Belongs to the pyruvate kinase family.</text>
</comment>
<dbReference type="OrthoDB" id="9812123at2"/>
<dbReference type="RefSeq" id="WP_146506891.1">
    <property type="nucleotide sequence ID" value="NZ_SIHI01000001.1"/>
</dbReference>
<evidence type="ECO:0000256" key="9">
    <source>
        <dbReference type="ARBA" id="ARBA00022842"/>
    </source>
</evidence>
<evidence type="ECO:0000256" key="1">
    <source>
        <dbReference type="ARBA" id="ARBA00004997"/>
    </source>
</evidence>
<dbReference type="InterPro" id="IPR040442">
    <property type="entry name" value="Pyrv_kinase-like_dom_sf"/>
</dbReference>
<accession>A0A5C5X2E4</accession>
<keyword evidence="6" id="KW-0547">Nucleotide-binding</keyword>
<feature type="domain" description="Pyruvate kinase barrel" evidence="14">
    <location>
        <begin position="10"/>
        <end position="331"/>
    </location>
</feature>
<evidence type="ECO:0000256" key="7">
    <source>
        <dbReference type="ARBA" id="ARBA00022777"/>
    </source>
</evidence>
<dbReference type="InterPro" id="IPR015793">
    <property type="entry name" value="Pyrv_Knase_brl"/>
</dbReference>
<dbReference type="InterPro" id="IPR015806">
    <property type="entry name" value="Pyrv_Knase_insert_dom_sf"/>
</dbReference>
<dbReference type="Gene3D" id="3.40.1380.20">
    <property type="entry name" value="Pyruvate kinase, C-terminal domain"/>
    <property type="match status" value="1"/>
</dbReference>
<feature type="domain" description="Pyruvate kinase C-terminal" evidence="15">
    <location>
        <begin position="368"/>
        <end position="480"/>
    </location>
</feature>